<protein>
    <recommendedName>
        <fullName evidence="5">Cilia- and flagella-associated protein 157</fullName>
    </recommendedName>
</protein>
<proteinExistence type="predicted"/>
<keyword evidence="1" id="KW-0175">Coiled coil</keyword>
<keyword evidence="4" id="KW-1185">Reference proteome</keyword>
<evidence type="ECO:0000313" key="3">
    <source>
        <dbReference type="EMBL" id="CAI2367990.1"/>
    </source>
</evidence>
<dbReference type="AlphaFoldDB" id="A0AAD1XBB6"/>
<evidence type="ECO:0008006" key="5">
    <source>
        <dbReference type="Google" id="ProtNLM"/>
    </source>
</evidence>
<name>A0AAD1XBB6_EUPCR</name>
<reference evidence="3" key="1">
    <citation type="submission" date="2023-07" db="EMBL/GenBank/DDBJ databases">
        <authorList>
            <consortium name="AG Swart"/>
            <person name="Singh M."/>
            <person name="Singh A."/>
            <person name="Seah K."/>
            <person name="Emmerich C."/>
        </authorList>
    </citation>
    <scope>NUCLEOTIDE SEQUENCE</scope>
    <source>
        <strain evidence="3">DP1</strain>
    </source>
</reference>
<evidence type="ECO:0000256" key="1">
    <source>
        <dbReference type="SAM" id="Coils"/>
    </source>
</evidence>
<dbReference type="EMBL" id="CAMPGE010009115">
    <property type="protein sequence ID" value="CAI2367990.1"/>
    <property type="molecule type" value="Genomic_DNA"/>
</dbReference>
<feature type="coiled-coil region" evidence="1">
    <location>
        <begin position="46"/>
        <end position="112"/>
    </location>
</feature>
<accession>A0AAD1XBB6</accession>
<organism evidence="3 4">
    <name type="scientific">Euplotes crassus</name>
    <dbReference type="NCBI Taxonomy" id="5936"/>
    <lineage>
        <taxon>Eukaryota</taxon>
        <taxon>Sar</taxon>
        <taxon>Alveolata</taxon>
        <taxon>Ciliophora</taxon>
        <taxon>Intramacronucleata</taxon>
        <taxon>Spirotrichea</taxon>
        <taxon>Hypotrichia</taxon>
        <taxon>Euplotida</taxon>
        <taxon>Euplotidae</taxon>
        <taxon>Moneuplotes</taxon>
    </lineage>
</organism>
<gene>
    <name evidence="3" type="ORF">ECRASSUSDP1_LOCUS9279</name>
</gene>
<dbReference type="Proteomes" id="UP001295684">
    <property type="component" value="Unassembled WGS sequence"/>
</dbReference>
<evidence type="ECO:0000256" key="2">
    <source>
        <dbReference type="SAM" id="MobiDB-lite"/>
    </source>
</evidence>
<evidence type="ECO:0000313" key="4">
    <source>
        <dbReference type="Proteomes" id="UP001295684"/>
    </source>
</evidence>
<sequence length="435" mass="51812">MNAELENLKREQFFKLKEIGKALNLDFNLETNMKELKKHKEMVDKANSLMRMNNDLEVQLSSLTQELSNVTKERETLQESYSQQLIIMNKKLEEMKEEKEQKLSSLEHKTKAQMEHNQRELNQIEKHNIHMMKQMKSVMNNIDNNEFLRQVKKDSHGDNMFNDFRETGIQEGEDKTKELEFKQIQERLKEKEAFENQYRDLIYQKDLEFEALKEKYEKVMKHRDQEIERAKVEIVKIFTSIFDQEMKIKAKQMLQYDMNTRQTQEWNEAPFNSMMNNMADKFPMLLRTLKEKKGVLLNERGKPLAKIKPQNVEKPIEELTDEELIEEIKLMQSTKADMKYKYQANKIKEKIKLKDSKGNFQMSIPYKNPSLFQTMGSGRPMTQTFGHRSSMGNLHSKLMMSEVTNTKGFFHNRRRDNRATSIQSTRSKSNTKRFV</sequence>
<comment type="caution">
    <text evidence="3">The sequence shown here is derived from an EMBL/GenBank/DDBJ whole genome shotgun (WGS) entry which is preliminary data.</text>
</comment>
<feature type="region of interest" description="Disordered" evidence="2">
    <location>
        <begin position="410"/>
        <end position="435"/>
    </location>
</feature>
<feature type="compositionally biased region" description="Polar residues" evidence="2">
    <location>
        <begin position="419"/>
        <end position="428"/>
    </location>
</feature>